<evidence type="ECO:0000313" key="3">
    <source>
        <dbReference type="Proteomes" id="UP000734218"/>
    </source>
</evidence>
<dbReference type="EMBL" id="JAATJE010000001">
    <property type="protein sequence ID" value="NJC34379.1"/>
    <property type="molecule type" value="Genomic_DNA"/>
</dbReference>
<name>A0ABX0XLY3_9SPHN</name>
<dbReference type="CDD" id="cd21631">
    <property type="entry name" value="RHH_CopG_NikR-like"/>
    <property type="match status" value="1"/>
</dbReference>
<proteinExistence type="predicted"/>
<reference evidence="2 3" key="1">
    <citation type="submission" date="2020-03" db="EMBL/GenBank/DDBJ databases">
        <title>Genomic Encyclopedia of Type Strains, Phase IV (KMG-IV): sequencing the most valuable type-strain genomes for metagenomic binning, comparative biology and taxonomic classification.</title>
        <authorList>
            <person name="Goeker M."/>
        </authorList>
    </citation>
    <scope>NUCLEOTIDE SEQUENCE [LARGE SCALE GENOMIC DNA]</scope>
    <source>
        <strain evidence="2 3">DSM 27651</strain>
    </source>
</reference>
<feature type="domain" description="Ribbon-helix-helix protein CopG" evidence="1">
    <location>
        <begin position="4"/>
        <end position="39"/>
    </location>
</feature>
<dbReference type="InterPro" id="IPR010985">
    <property type="entry name" value="Ribbon_hlx_hlx"/>
</dbReference>
<keyword evidence="3" id="KW-1185">Reference proteome</keyword>
<accession>A0ABX0XLY3</accession>
<dbReference type="InterPro" id="IPR002145">
    <property type="entry name" value="CopG"/>
</dbReference>
<evidence type="ECO:0000259" key="1">
    <source>
        <dbReference type="Pfam" id="PF01402"/>
    </source>
</evidence>
<dbReference type="Proteomes" id="UP000734218">
    <property type="component" value="Unassembled WGS sequence"/>
</dbReference>
<protein>
    <submittedName>
        <fullName evidence="2">Transcriptional regulator</fullName>
    </submittedName>
</protein>
<comment type="caution">
    <text evidence="2">The sequence shown here is derived from an EMBL/GenBank/DDBJ whole genome shotgun (WGS) entry which is preliminary data.</text>
</comment>
<dbReference type="Pfam" id="PF01402">
    <property type="entry name" value="RHH_1"/>
    <property type="match status" value="1"/>
</dbReference>
<dbReference type="RefSeq" id="WP_167954224.1">
    <property type="nucleotide sequence ID" value="NZ_JAATJE010000001.1"/>
</dbReference>
<dbReference type="SUPFAM" id="SSF47598">
    <property type="entry name" value="Ribbon-helix-helix"/>
    <property type="match status" value="1"/>
</dbReference>
<sequence>MRTRLNVYFPPVLAKQVDELAIRRRISRSAIVEAAVSSYMSPDGSDRMEAAFTRRLDRLSRQVQRLERNTGLTTEALALFVRFWLATTPQLSDDDQAAAQIKGRKRYDGFIEKLARRYASGASLMDEIPEDIWPKRNDDAG</sequence>
<organism evidence="2 3">
    <name type="scientific">Sphingomonas jejuensis</name>
    <dbReference type="NCBI Taxonomy" id="904715"/>
    <lineage>
        <taxon>Bacteria</taxon>
        <taxon>Pseudomonadati</taxon>
        <taxon>Pseudomonadota</taxon>
        <taxon>Alphaproteobacteria</taxon>
        <taxon>Sphingomonadales</taxon>
        <taxon>Sphingomonadaceae</taxon>
        <taxon>Sphingomonas</taxon>
    </lineage>
</organism>
<gene>
    <name evidence="2" type="ORF">GGR88_001853</name>
</gene>
<evidence type="ECO:0000313" key="2">
    <source>
        <dbReference type="EMBL" id="NJC34379.1"/>
    </source>
</evidence>